<dbReference type="SUPFAM" id="SSF53756">
    <property type="entry name" value="UDP-Glycosyltransferase/glycogen phosphorylase"/>
    <property type="match status" value="1"/>
</dbReference>
<evidence type="ECO:0000256" key="1">
    <source>
        <dbReference type="ARBA" id="ARBA00022679"/>
    </source>
</evidence>
<name>A0A0B1Q2Z9_9HYPH</name>
<dbReference type="Pfam" id="PF00534">
    <property type="entry name" value="Glycos_transf_1"/>
    <property type="match status" value="1"/>
</dbReference>
<dbReference type="Proteomes" id="UP000030826">
    <property type="component" value="Unassembled WGS sequence"/>
</dbReference>
<dbReference type="Pfam" id="PF13439">
    <property type="entry name" value="Glyco_transf_4"/>
    <property type="match status" value="1"/>
</dbReference>
<dbReference type="GO" id="GO:0016757">
    <property type="term" value="F:glycosyltransferase activity"/>
    <property type="evidence" value="ECO:0007669"/>
    <property type="project" value="InterPro"/>
</dbReference>
<gene>
    <name evidence="4" type="ORF">LA66_19495</name>
</gene>
<evidence type="ECO:0000259" key="2">
    <source>
        <dbReference type="Pfam" id="PF00534"/>
    </source>
</evidence>
<keyword evidence="1" id="KW-0808">Transferase</keyword>
<reference evidence="4 5" key="1">
    <citation type="submission" date="2014-09" db="EMBL/GenBank/DDBJ databases">
        <title>Isolation and characterization of Aurantimonas altamirensis ON-56566 from clinical sample following a dog bite.</title>
        <authorList>
            <person name="Eshaghi A."/>
            <person name="Li A."/>
            <person name="Shahinas D."/>
            <person name="Bahn P."/>
            <person name="Kus J.V."/>
            <person name="Patel S.N."/>
        </authorList>
    </citation>
    <scope>NUCLEOTIDE SEQUENCE [LARGE SCALE GENOMIC DNA]</scope>
    <source>
        <strain evidence="4 5">ON-56566</strain>
    </source>
</reference>
<evidence type="ECO:0008006" key="6">
    <source>
        <dbReference type="Google" id="ProtNLM"/>
    </source>
</evidence>
<dbReference type="EMBL" id="JRFJ01000007">
    <property type="protein sequence ID" value="KHJ53195.1"/>
    <property type="molecule type" value="Genomic_DNA"/>
</dbReference>
<dbReference type="OrthoDB" id="9781738at2"/>
<comment type="caution">
    <text evidence="4">The sequence shown here is derived from an EMBL/GenBank/DDBJ whole genome shotgun (WGS) entry which is preliminary data.</text>
</comment>
<dbReference type="Gene3D" id="3.40.50.2000">
    <property type="entry name" value="Glycogen Phosphorylase B"/>
    <property type="match status" value="2"/>
</dbReference>
<evidence type="ECO:0000259" key="3">
    <source>
        <dbReference type="Pfam" id="PF13439"/>
    </source>
</evidence>
<proteinExistence type="predicted"/>
<dbReference type="STRING" id="370622.LA66_19495"/>
<dbReference type="PANTHER" id="PTHR46401">
    <property type="entry name" value="GLYCOSYLTRANSFERASE WBBK-RELATED"/>
    <property type="match status" value="1"/>
</dbReference>
<feature type="domain" description="Glycosyl transferase family 1" evidence="2">
    <location>
        <begin position="169"/>
        <end position="326"/>
    </location>
</feature>
<dbReference type="InterPro" id="IPR001296">
    <property type="entry name" value="Glyco_trans_1"/>
</dbReference>
<organism evidence="4 5">
    <name type="scientific">Aureimonas altamirensis</name>
    <dbReference type="NCBI Taxonomy" id="370622"/>
    <lineage>
        <taxon>Bacteria</taxon>
        <taxon>Pseudomonadati</taxon>
        <taxon>Pseudomonadota</taxon>
        <taxon>Alphaproteobacteria</taxon>
        <taxon>Hyphomicrobiales</taxon>
        <taxon>Aurantimonadaceae</taxon>
        <taxon>Aureimonas</taxon>
    </lineage>
</organism>
<dbReference type="GO" id="GO:0009103">
    <property type="term" value="P:lipopolysaccharide biosynthetic process"/>
    <property type="evidence" value="ECO:0007669"/>
    <property type="project" value="TreeGrafter"/>
</dbReference>
<accession>A0A0B1Q2Z9</accession>
<evidence type="ECO:0000313" key="4">
    <source>
        <dbReference type="EMBL" id="KHJ53195.1"/>
    </source>
</evidence>
<dbReference type="AlphaFoldDB" id="A0A0B1Q2Z9"/>
<protein>
    <recommendedName>
        <fullName evidence="6">Glycosyl transferase family 1</fullName>
    </recommendedName>
</protein>
<dbReference type="PANTHER" id="PTHR46401:SF2">
    <property type="entry name" value="GLYCOSYLTRANSFERASE WBBK-RELATED"/>
    <property type="match status" value="1"/>
</dbReference>
<feature type="domain" description="Glycosyltransferase subfamily 4-like N-terminal" evidence="3">
    <location>
        <begin position="84"/>
        <end position="159"/>
    </location>
</feature>
<sequence length="348" mass="36729">MAPGKLAFAIPGGLDRRTGGTIYDRRVVETLSRQGWAARTIPLPGAFPNPSAEEMREALSLLRGVPGDEALIVDGLAFGALDTAELARLHRAPIAMVHHPIGLEAGLSPDLARTLIAREHANLGHARHVIVPSAHTADMLRLHFDVPAERITVAQPGFDNAACGTRRAMRPPLILSVGLLARRKGHDVLLAALRALTDLGWQAVLAGRAHDPQTEAELRALIDGSGLAGRVRLAGEVPDGELARLYGAASIFALATRYEGYGIVFGEAMRSGLPIVSCDVGAVPETVPKNAGLLVPPDDAPAFAAALRRLLEDRPLRQAMAVAARRHGAALPGWDETARIVAGVIAQG</sequence>
<evidence type="ECO:0000313" key="5">
    <source>
        <dbReference type="Proteomes" id="UP000030826"/>
    </source>
</evidence>
<dbReference type="CDD" id="cd03801">
    <property type="entry name" value="GT4_PimA-like"/>
    <property type="match status" value="1"/>
</dbReference>
<dbReference type="RefSeq" id="WP_039195833.1">
    <property type="nucleotide sequence ID" value="NZ_JRFJ01000007.1"/>
</dbReference>
<dbReference type="InterPro" id="IPR028098">
    <property type="entry name" value="Glyco_trans_4-like_N"/>
</dbReference>